<accession>A0ABU1DCW7</accession>
<dbReference type="Proteomes" id="UP001181622">
    <property type="component" value="Unassembled WGS sequence"/>
</dbReference>
<evidence type="ECO:0000313" key="2">
    <source>
        <dbReference type="Proteomes" id="UP001181622"/>
    </source>
</evidence>
<reference evidence="1" key="1">
    <citation type="submission" date="2020-10" db="EMBL/GenBank/DDBJ databases">
        <authorList>
            <person name="Abbas A."/>
            <person name="Razzaq R."/>
            <person name="Waqas M."/>
            <person name="Abbas N."/>
            <person name="Nielsen T.K."/>
            <person name="Hansen L.H."/>
            <person name="Hussain S."/>
            <person name="Shahid M."/>
        </authorList>
    </citation>
    <scope>NUCLEOTIDE SEQUENCE</scope>
    <source>
        <strain evidence="1">S14</strain>
    </source>
</reference>
<keyword evidence="2" id="KW-1185">Reference proteome</keyword>
<protein>
    <recommendedName>
        <fullName evidence="3">Nucleotidyl transferase AbiEii toxin, Type IV TA system</fullName>
    </recommendedName>
</protein>
<dbReference type="EMBL" id="JADBEO010000007">
    <property type="protein sequence ID" value="MDR4305956.1"/>
    <property type="molecule type" value="Genomic_DNA"/>
</dbReference>
<proteinExistence type="predicted"/>
<dbReference type="RefSeq" id="WP_309389380.1">
    <property type="nucleotide sequence ID" value="NZ_JADBEO010000007.1"/>
</dbReference>
<organism evidence="1 2">
    <name type="scientific">Chelatococcus sambhunathii</name>
    <dbReference type="NCBI Taxonomy" id="363953"/>
    <lineage>
        <taxon>Bacteria</taxon>
        <taxon>Pseudomonadati</taxon>
        <taxon>Pseudomonadota</taxon>
        <taxon>Alphaproteobacteria</taxon>
        <taxon>Hyphomicrobiales</taxon>
        <taxon>Chelatococcaceae</taxon>
        <taxon>Chelatococcus</taxon>
    </lineage>
</organism>
<evidence type="ECO:0000313" key="1">
    <source>
        <dbReference type="EMBL" id="MDR4305956.1"/>
    </source>
</evidence>
<gene>
    <name evidence="1" type="ORF">IHQ68_04865</name>
</gene>
<evidence type="ECO:0008006" key="3">
    <source>
        <dbReference type="Google" id="ProtNLM"/>
    </source>
</evidence>
<comment type="caution">
    <text evidence="1">The sequence shown here is derived from an EMBL/GenBank/DDBJ whole genome shotgun (WGS) entry which is preliminary data.</text>
</comment>
<name>A0ABU1DCW7_9HYPH</name>
<sequence>MYDDRVAMGEAVYLDFSELDAILRVEVVETDDPVQARIRAHQLRFMFRPLRLAYLTQKYPKSPLTEDYGLSDARRSELCEAWAHLYSSGIKRTGARIIMARPEGFWRERLGALDLRCCPAAFQEVVKEWQELRRALLRLEDDLLLGRHETPSPNPQPAAA</sequence>